<keyword evidence="13" id="KW-1071">Ligand-gated ion channel</keyword>
<reference evidence="23" key="2">
    <citation type="submission" date="2025-09" db="UniProtKB">
        <authorList>
            <consortium name="Ensembl"/>
        </authorList>
    </citation>
    <scope>IDENTIFICATION</scope>
</reference>
<feature type="domain" description="Neurotransmitter-gated ion-channel ligand-binding" evidence="21">
    <location>
        <begin position="17"/>
        <end position="185"/>
    </location>
</feature>
<dbReference type="CDD" id="cd19063">
    <property type="entry name" value="LGIC_TM_5-HT3"/>
    <property type="match status" value="1"/>
</dbReference>
<dbReference type="Gene3D" id="2.70.170.10">
    <property type="entry name" value="Neurotransmitter-gated ion-channel ligand-binding domain"/>
    <property type="match status" value="1"/>
</dbReference>
<dbReference type="PRINTS" id="PR00252">
    <property type="entry name" value="NRIONCHANNEL"/>
</dbReference>
<comment type="similarity">
    <text evidence="20">Belongs to the ligand-gated ion channel (TC 1.A.9) family.</text>
</comment>
<dbReference type="PANTHER" id="PTHR18945">
    <property type="entry name" value="NEUROTRANSMITTER GATED ION CHANNEL"/>
    <property type="match status" value="1"/>
</dbReference>
<keyword evidence="7 20" id="KW-0406">Ion transport</keyword>
<keyword evidence="1 20" id="KW-0813">Transport</keyword>
<dbReference type="InterPro" id="IPR006202">
    <property type="entry name" value="Neur_chan_lig-bd"/>
</dbReference>
<feature type="transmembrane region" description="Helical" evidence="20">
    <location>
        <begin position="186"/>
        <end position="209"/>
    </location>
</feature>
<evidence type="ECO:0000256" key="1">
    <source>
        <dbReference type="ARBA" id="ARBA00022448"/>
    </source>
</evidence>
<evidence type="ECO:0000256" key="20">
    <source>
        <dbReference type="RuleBase" id="RU000687"/>
    </source>
</evidence>
<keyword evidence="14 20" id="KW-0407">Ion channel</keyword>
<evidence type="ECO:0000256" key="12">
    <source>
        <dbReference type="ARBA" id="ARBA00023257"/>
    </source>
</evidence>
<dbReference type="PROSITE" id="PS00236">
    <property type="entry name" value="NEUROTR_ION_CHANNEL"/>
    <property type="match status" value="1"/>
</dbReference>
<comment type="catalytic activity">
    <reaction evidence="16">
        <text>K(+)(in) = K(+)(out)</text>
        <dbReference type="Rhea" id="RHEA:29463"/>
        <dbReference type="ChEBI" id="CHEBI:29103"/>
    </reaction>
</comment>
<keyword evidence="6" id="KW-0770">Synapse</keyword>
<evidence type="ECO:0008006" key="25">
    <source>
        <dbReference type="Google" id="ProtNLM"/>
    </source>
</evidence>
<dbReference type="InterPro" id="IPR049944">
    <property type="entry name" value="LGIC_TM_5-HT3"/>
</dbReference>
<keyword evidence="11" id="KW-0325">Glycoprotein</keyword>
<evidence type="ECO:0000256" key="16">
    <source>
        <dbReference type="ARBA" id="ARBA00034430"/>
    </source>
</evidence>
<evidence type="ECO:0000256" key="7">
    <source>
        <dbReference type="ARBA" id="ARBA00023065"/>
    </source>
</evidence>
<dbReference type="OMA" id="WDEQECG"/>
<evidence type="ECO:0000256" key="4">
    <source>
        <dbReference type="ARBA" id="ARBA00022729"/>
    </source>
</evidence>
<comment type="catalytic activity">
    <reaction evidence="18">
        <text>Ca(2+)(in) = Ca(2+)(out)</text>
        <dbReference type="Rhea" id="RHEA:29671"/>
        <dbReference type="ChEBI" id="CHEBI:29108"/>
    </reaction>
</comment>
<dbReference type="InterPro" id="IPR006029">
    <property type="entry name" value="Neurotrans-gated_channel_TM"/>
</dbReference>
<keyword evidence="8 20" id="KW-0472">Membrane</keyword>
<evidence type="ECO:0000256" key="10">
    <source>
        <dbReference type="ARBA" id="ARBA00023170"/>
    </source>
</evidence>
<protein>
    <recommendedName>
        <fullName evidence="25">5-hydroxytryptamine (serotonin) receptor 3A</fullName>
    </recommendedName>
</protein>
<feature type="transmembrane region" description="Helical" evidence="20">
    <location>
        <begin position="247"/>
        <end position="269"/>
    </location>
</feature>
<sequence length="419" mass="47894">KSLMKALEENLFPHKLTRPVRSFSEPLNVSVDITVLGILGVVSEWNISGLRWDEKECGTTRVSLPRANIWVPDIHITEFTDEDNSPKTPYIYLYNTGEVFDDRPVKVVSSCRMVIYTFPFDIQNCSLTFGSYLHFAEQVLNQSREVIHMDGEWELADIHVTPITVALVDARYSEIVYHLILRRRPVLYVVNLLIPSCFLITVDIFSFMLPPHSVDRSAFKMTLILGYTVFLLIMNDLLPITGNETPLINVFFSVSLALMVASLLETVLITNIQLSTSQYSAVPRWLSVLVRNLDLTYCILDIKHDSKLKHAIVFVLLLTEPGKNNSSISSTAFQNTSRDSDLERAPLEPVLEELRRLSRDLMAIRHQMDKHFQGSKAAQEWEMIGILIDRLLFGFYIAFITVTFITIISIWIWNNSYAA</sequence>
<evidence type="ECO:0000256" key="6">
    <source>
        <dbReference type="ARBA" id="ARBA00023018"/>
    </source>
</evidence>
<evidence type="ECO:0000313" key="24">
    <source>
        <dbReference type="Proteomes" id="UP000261620"/>
    </source>
</evidence>
<evidence type="ECO:0000256" key="5">
    <source>
        <dbReference type="ARBA" id="ARBA00022989"/>
    </source>
</evidence>
<comment type="subcellular location">
    <subcellularLocation>
        <location evidence="15">Postsynaptic cell membrane</location>
        <topology evidence="15">Multi-pass membrane protein</topology>
    </subcellularLocation>
</comment>
<dbReference type="InterPro" id="IPR038050">
    <property type="entry name" value="Neuro_actylchol_rec"/>
</dbReference>
<dbReference type="InterPro" id="IPR036719">
    <property type="entry name" value="Neuro-gated_channel_TM_sf"/>
</dbReference>
<dbReference type="Ensembl" id="ENSMMOT00000011794.1">
    <property type="protein sequence ID" value="ENSMMOP00000011596.1"/>
    <property type="gene ID" value="ENSMMOG00000008917.1"/>
</dbReference>
<keyword evidence="2" id="KW-1003">Cell membrane</keyword>
<evidence type="ECO:0000256" key="13">
    <source>
        <dbReference type="ARBA" id="ARBA00023286"/>
    </source>
</evidence>
<feature type="transmembrane region" description="Helical" evidence="20">
    <location>
        <begin position="221"/>
        <end position="241"/>
    </location>
</feature>
<dbReference type="Pfam" id="PF02932">
    <property type="entry name" value="Neur_chan_memb"/>
    <property type="match status" value="1"/>
</dbReference>
<evidence type="ECO:0000259" key="22">
    <source>
        <dbReference type="Pfam" id="PF02932"/>
    </source>
</evidence>
<dbReference type="GO" id="GO:0004888">
    <property type="term" value="F:transmembrane signaling receptor activity"/>
    <property type="evidence" value="ECO:0007669"/>
    <property type="project" value="InterPro"/>
</dbReference>
<dbReference type="STRING" id="94237.ENSMMOP00000011596"/>
<dbReference type="Pfam" id="PF02931">
    <property type="entry name" value="Neur_chan_LBD"/>
    <property type="match status" value="1"/>
</dbReference>
<dbReference type="Proteomes" id="UP000261620">
    <property type="component" value="Unplaced"/>
</dbReference>
<keyword evidence="9" id="KW-1015">Disulfide bond</keyword>
<dbReference type="GO" id="GO:0045211">
    <property type="term" value="C:postsynaptic membrane"/>
    <property type="evidence" value="ECO:0007669"/>
    <property type="project" value="UniProtKB-SubCell"/>
</dbReference>
<evidence type="ECO:0000256" key="19">
    <source>
        <dbReference type="ARBA" id="ARBA00037540"/>
    </source>
</evidence>
<evidence type="ECO:0000259" key="21">
    <source>
        <dbReference type="Pfam" id="PF02931"/>
    </source>
</evidence>
<evidence type="ECO:0000256" key="11">
    <source>
        <dbReference type="ARBA" id="ARBA00023180"/>
    </source>
</evidence>
<evidence type="ECO:0000313" key="23">
    <source>
        <dbReference type="Ensembl" id="ENSMMOP00000011596.1"/>
    </source>
</evidence>
<evidence type="ECO:0000256" key="15">
    <source>
        <dbReference type="ARBA" id="ARBA00034104"/>
    </source>
</evidence>
<evidence type="ECO:0000256" key="2">
    <source>
        <dbReference type="ARBA" id="ARBA00022475"/>
    </source>
</evidence>
<evidence type="ECO:0000256" key="14">
    <source>
        <dbReference type="ARBA" id="ARBA00023303"/>
    </source>
</evidence>
<evidence type="ECO:0000256" key="17">
    <source>
        <dbReference type="ARBA" id="ARBA00036239"/>
    </source>
</evidence>
<dbReference type="InterPro" id="IPR018000">
    <property type="entry name" value="Neurotransmitter_ion_chnl_CS"/>
</dbReference>
<name>A0A3Q3W5E6_MOLML</name>
<dbReference type="FunFam" id="2.70.170.10:FF:000017">
    <property type="entry name" value="5-hydroxytryptamine receptor 3A"/>
    <property type="match status" value="1"/>
</dbReference>
<proteinExistence type="inferred from homology"/>
<evidence type="ECO:0000256" key="9">
    <source>
        <dbReference type="ARBA" id="ARBA00023157"/>
    </source>
</evidence>
<keyword evidence="10" id="KW-0675">Receptor</keyword>
<feature type="domain" description="Neurotransmitter-gated ion-channel transmembrane" evidence="22">
    <location>
        <begin position="192"/>
        <end position="405"/>
    </location>
</feature>
<dbReference type="AlphaFoldDB" id="A0A3Q3W5E6"/>
<reference evidence="23" key="1">
    <citation type="submission" date="2025-08" db="UniProtKB">
        <authorList>
            <consortium name="Ensembl"/>
        </authorList>
    </citation>
    <scope>IDENTIFICATION</scope>
</reference>
<dbReference type="InterPro" id="IPR036734">
    <property type="entry name" value="Neur_chan_lig-bd_sf"/>
</dbReference>
<evidence type="ECO:0000256" key="3">
    <source>
        <dbReference type="ARBA" id="ARBA00022692"/>
    </source>
</evidence>
<accession>A0A3Q3W5E6</accession>
<dbReference type="InterPro" id="IPR006201">
    <property type="entry name" value="Neur_channel"/>
</dbReference>
<comment type="catalytic activity">
    <reaction evidence="17">
        <text>Na(+)(in) = Na(+)(out)</text>
        <dbReference type="Rhea" id="RHEA:34963"/>
        <dbReference type="ChEBI" id="CHEBI:29101"/>
    </reaction>
</comment>
<dbReference type="GO" id="GO:0005230">
    <property type="term" value="F:extracellular ligand-gated monoatomic ion channel activity"/>
    <property type="evidence" value="ECO:0007669"/>
    <property type="project" value="InterPro"/>
</dbReference>
<keyword evidence="24" id="KW-1185">Reference proteome</keyword>
<dbReference type="SUPFAM" id="SSF63712">
    <property type="entry name" value="Nicotinic receptor ligand binding domain-like"/>
    <property type="match status" value="1"/>
</dbReference>
<keyword evidence="12" id="KW-0628">Postsynaptic cell membrane</keyword>
<dbReference type="SUPFAM" id="SSF90112">
    <property type="entry name" value="Neurotransmitter-gated ion-channel transmembrane pore"/>
    <property type="match status" value="1"/>
</dbReference>
<comment type="function">
    <text evidence="19">Forms serotonin (5-hydroxytryptamine/5-HT3)-activated cation-selective channel complexes, which when activated cause fast, depolarizing responses in neurons.</text>
</comment>
<keyword evidence="4" id="KW-0732">Signal</keyword>
<keyword evidence="3 20" id="KW-0812">Transmembrane</keyword>
<organism evidence="23 24">
    <name type="scientific">Mola mola</name>
    <name type="common">Ocean sunfish</name>
    <name type="synonym">Tetraodon mola</name>
    <dbReference type="NCBI Taxonomy" id="94237"/>
    <lineage>
        <taxon>Eukaryota</taxon>
        <taxon>Metazoa</taxon>
        <taxon>Chordata</taxon>
        <taxon>Craniata</taxon>
        <taxon>Vertebrata</taxon>
        <taxon>Euteleostomi</taxon>
        <taxon>Actinopterygii</taxon>
        <taxon>Neopterygii</taxon>
        <taxon>Teleostei</taxon>
        <taxon>Neoteleostei</taxon>
        <taxon>Acanthomorphata</taxon>
        <taxon>Eupercaria</taxon>
        <taxon>Tetraodontiformes</taxon>
        <taxon>Molidae</taxon>
        <taxon>Mola</taxon>
    </lineage>
</organism>
<dbReference type="Gene3D" id="1.20.58.390">
    <property type="entry name" value="Neurotransmitter-gated ion-channel transmembrane domain"/>
    <property type="match status" value="1"/>
</dbReference>
<evidence type="ECO:0000256" key="18">
    <source>
        <dbReference type="ARBA" id="ARBA00036634"/>
    </source>
</evidence>
<keyword evidence="5 20" id="KW-1133">Transmembrane helix</keyword>
<feature type="transmembrane region" description="Helical" evidence="20">
    <location>
        <begin position="391"/>
        <end position="413"/>
    </location>
</feature>
<evidence type="ECO:0000256" key="8">
    <source>
        <dbReference type="ARBA" id="ARBA00023136"/>
    </source>
</evidence>